<gene>
    <name evidence="1" type="ORF">CORC01_10808</name>
</gene>
<name>A0A1G4AXM2_9PEZI</name>
<accession>A0A1G4AXM2</accession>
<dbReference type="Proteomes" id="UP000176998">
    <property type="component" value="Unassembled WGS sequence"/>
</dbReference>
<proteinExistence type="predicted"/>
<evidence type="ECO:0000313" key="1">
    <source>
        <dbReference type="EMBL" id="OHE93909.1"/>
    </source>
</evidence>
<keyword evidence="2" id="KW-1185">Reference proteome</keyword>
<dbReference type="RefSeq" id="XP_022471073.1">
    <property type="nucleotide sequence ID" value="XM_022622435.1"/>
</dbReference>
<protein>
    <submittedName>
        <fullName evidence="1">Uncharacterized protein</fullName>
    </submittedName>
</protein>
<organism evidence="1 2">
    <name type="scientific">Colletotrichum orchidophilum</name>
    <dbReference type="NCBI Taxonomy" id="1209926"/>
    <lineage>
        <taxon>Eukaryota</taxon>
        <taxon>Fungi</taxon>
        <taxon>Dikarya</taxon>
        <taxon>Ascomycota</taxon>
        <taxon>Pezizomycotina</taxon>
        <taxon>Sordariomycetes</taxon>
        <taxon>Hypocreomycetidae</taxon>
        <taxon>Glomerellales</taxon>
        <taxon>Glomerellaceae</taxon>
        <taxon>Colletotrichum</taxon>
    </lineage>
</organism>
<dbReference type="GeneID" id="34563945"/>
<reference evidence="1 2" key="1">
    <citation type="submission" date="2016-09" db="EMBL/GenBank/DDBJ databases">
        <authorList>
            <person name="Capua I."/>
            <person name="De Benedictis P."/>
            <person name="Joannis T."/>
            <person name="Lombin L.H."/>
            <person name="Cattoli G."/>
        </authorList>
    </citation>
    <scope>NUCLEOTIDE SEQUENCE [LARGE SCALE GENOMIC DNA]</scope>
    <source>
        <strain evidence="1 2">IMI 309357</strain>
    </source>
</reference>
<comment type="caution">
    <text evidence="1">The sequence shown here is derived from an EMBL/GenBank/DDBJ whole genome shotgun (WGS) entry which is preliminary data.</text>
</comment>
<sequence>MRTSIEYTDEWKPFLLKCFSGVHDIWGSFYQPSSSPEHERYICIGYLVFGWEKGHFSRAMRTQMEQQEQSGASIQAMETLLNVASVFDGAEQPEQNLIPMQIACDYDAT</sequence>
<dbReference type="AlphaFoldDB" id="A0A1G4AXM2"/>
<dbReference type="EMBL" id="MJBS01000110">
    <property type="protein sequence ID" value="OHE93909.1"/>
    <property type="molecule type" value="Genomic_DNA"/>
</dbReference>
<evidence type="ECO:0000313" key="2">
    <source>
        <dbReference type="Proteomes" id="UP000176998"/>
    </source>
</evidence>